<proteinExistence type="predicted"/>
<dbReference type="PANTHER" id="PTHR43833:SF9">
    <property type="entry name" value="POTASSIUM CHANNEL PROTEIN YUGO-RELATED"/>
    <property type="match status" value="1"/>
</dbReference>
<dbReference type="InterPro" id="IPR050721">
    <property type="entry name" value="Trk_Ktr_HKT_K-transport"/>
</dbReference>
<evidence type="ECO:0000256" key="1">
    <source>
        <dbReference type="ARBA" id="ARBA00004651"/>
    </source>
</evidence>
<keyword evidence="3" id="KW-1133">Transmembrane helix</keyword>
<dbReference type="Gene3D" id="3.40.50.720">
    <property type="entry name" value="NAD(P)-binding Rossmann-like Domain"/>
    <property type="match status" value="1"/>
</dbReference>
<dbReference type="InterPro" id="IPR003148">
    <property type="entry name" value="RCK_N"/>
</dbReference>
<dbReference type="GO" id="GO:0005886">
    <property type="term" value="C:plasma membrane"/>
    <property type="evidence" value="ECO:0007669"/>
    <property type="project" value="UniProtKB-SubCell"/>
</dbReference>
<dbReference type="InterPro" id="IPR036721">
    <property type="entry name" value="RCK_C_sf"/>
</dbReference>
<dbReference type="EMBL" id="LVJN01000020">
    <property type="protein sequence ID" value="OSM02582.1"/>
    <property type="molecule type" value="Genomic_DNA"/>
</dbReference>
<dbReference type="SUPFAM" id="SSF81324">
    <property type="entry name" value="Voltage-gated potassium channels"/>
    <property type="match status" value="1"/>
</dbReference>
<dbReference type="STRING" id="1434232.MAIT1_02760"/>
<evidence type="ECO:0000256" key="2">
    <source>
        <dbReference type="SAM" id="MobiDB-lite"/>
    </source>
</evidence>
<comment type="subcellular location">
    <subcellularLocation>
        <location evidence="1">Cell membrane</location>
        <topology evidence="1">Multi-pass membrane protein</topology>
    </subcellularLocation>
</comment>
<accession>A0A1Y2K3S7</accession>
<dbReference type="PANTHER" id="PTHR43833">
    <property type="entry name" value="POTASSIUM CHANNEL PROTEIN 2-RELATED-RELATED"/>
    <property type="match status" value="1"/>
</dbReference>
<dbReference type="Pfam" id="PF07885">
    <property type="entry name" value="Ion_trans_2"/>
    <property type="match status" value="1"/>
</dbReference>
<dbReference type="AlphaFoldDB" id="A0A1Y2K3S7"/>
<dbReference type="GO" id="GO:0008324">
    <property type="term" value="F:monoatomic cation transmembrane transporter activity"/>
    <property type="evidence" value="ECO:0007669"/>
    <property type="project" value="InterPro"/>
</dbReference>
<dbReference type="InterPro" id="IPR013099">
    <property type="entry name" value="K_chnl_dom"/>
</dbReference>
<evidence type="ECO:0000313" key="6">
    <source>
        <dbReference type="Proteomes" id="UP000194003"/>
    </source>
</evidence>
<keyword evidence="3" id="KW-0472">Membrane</keyword>
<evidence type="ECO:0000256" key="3">
    <source>
        <dbReference type="SAM" id="Phobius"/>
    </source>
</evidence>
<dbReference type="Gene3D" id="3.30.70.1450">
    <property type="entry name" value="Regulator of K+ conductance, C-terminal domain"/>
    <property type="match status" value="1"/>
</dbReference>
<dbReference type="RefSeq" id="WP_085445437.1">
    <property type="nucleotide sequence ID" value="NZ_LVJN01000020.1"/>
</dbReference>
<dbReference type="SUPFAM" id="SSF116726">
    <property type="entry name" value="TrkA C-terminal domain-like"/>
    <property type="match status" value="1"/>
</dbReference>
<organism evidence="5 6">
    <name type="scientific">Magnetofaba australis IT-1</name>
    <dbReference type="NCBI Taxonomy" id="1434232"/>
    <lineage>
        <taxon>Bacteria</taxon>
        <taxon>Pseudomonadati</taxon>
        <taxon>Pseudomonadota</taxon>
        <taxon>Magnetococcia</taxon>
        <taxon>Magnetococcales</taxon>
        <taxon>Magnetococcaceae</taxon>
        <taxon>Magnetofaba</taxon>
    </lineage>
</organism>
<feature type="domain" description="RCK C-terminal" evidence="4">
    <location>
        <begin position="239"/>
        <end position="326"/>
    </location>
</feature>
<reference evidence="5 6" key="1">
    <citation type="journal article" date="2016" name="BMC Genomics">
        <title>Combined genomic and structural analyses of a cultured magnetotactic bacterium reveals its niche adaptation to a dynamic environment.</title>
        <authorList>
            <person name="Araujo A.C."/>
            <person name="Morillo V."/>
            <person name="Cypriano J."/>
            <person name="Teixeira L.C."/>
            <person name="Leao P."/>
            <person name="Lyra S."/>
            <person name="Almeida L.G."/>
            <person name="Bazylinski D.A."/>
            <person name="Vasconcellos A.T."/>
            <person name="Abreu F."/>
            <person name="Lins U."/>
        </authorList>
    </citation>
    <scope>NUCLEOTIDE SEQUENCE [LARGE SCALE GENOMIC DNA]</scope>
    <source>
        <strain evidence="5 6">IT-1</strain>
    </source>
</reference>
<feature type="transmembrane region" description="Helical" evidence="3">
    <location>
        <begin position="46"/>
        <end position="71"/>
    </location>
</feature>
<protein>
    <submittedName>
        <fullName evidence="5">Putative TrkA domain-containing protein</fullName>
    </submittedName>
</protein>
<dbReference type="Gene3D" id="1.10.287.70">
    <property type="match status" value="1"/>
</dbReference>
<keyword evidence="6" id="KW-1185">Reference proteome</keyword>
<sequence>MVNTIGIIGFMAIDGYPFLDAVYQTVFTLTTVGYQETHPISNVGKLFVVLLILGGVLVWTYALGLTINIIVKEDLIGKLRESLMEYQVKQFRQHFIIVGYTEIARETIMMLDKQSIPYVVVDDDPERIAQANEDQIDQILPLNPFLNESYRRANVQEARGLITAFNEDSDNITAVVTGRIMEEETGNELLIITIATHHEARGKMLKVGADVVILPNELIGQRISAMALHPPDPEHSSFLDKVAFGEFLNLDIREVRIGRGARLDGVTIRESGVRDAIGAHILGIRKRGRKRLLMMPNPDIHITRGDQVLIMGTLAQLEKLPAFLHPEGKPPDPHHHFDASPPQLEGPDGDDEIPEDVVPVAQESVDTATEKSS</sequence>
<dbReference type="GO" id="GO:0006813">
    <property type="term" value="P:potassium ion transport"/>
    <property type="evidence" value="ECO:0007669"/>
    <property type="project" value="InterPro"/>
</dbReference>
<comment type="caution">
    <text evidence="5">The sequence shown here is derived from an EMBL/GenBank/DDBJ whole genome shotgun (WGS) entry which is preliminary data.</text>
</comment>
<gene>
    <name evidence="5" type="ORF">MAIT1_02760</name>
</gene>
<dbReference type="PROSITE" id="PS51202">
    <property type="entry name" value="RCK_C"/>
    <property type="match status" value="1"/>
</dbReference>
<dbReference type="OrthoDB" id="9781411at2"/>
<dbReference type="SUPFAM" id="SSF51735">
    <property type="entry name" value="NAD(P)-binding Rossmann-fold domains"/>
    <property type="match status" value="1"/>
</dbReference>
<evidence type="ECO:0000259" key="4">
    <source>
        <dbReference type="PROSITE" id="PS51202"/>
    </source>
</evidence>
<keyword evidence="3" id="KW-0812">Transmembrane</keyword>
<dbReference type="Pfam" id="PF02080">
    <property type="entry name" value="TrkA_C"/>
    <property type="match status" value="1"/>
</dbReference>
<dbReference type="InterPro" id="IPR006037">
    <property type="entry name" value="RCK_C"/>
</dbReference>
<name>A0A1Y2K3S7_9PROT</name>
<feature type="region of interest" description="Disordered" evidence="2">
    <location>
        <begin position="323"/>
        <end position="373"/>
    </location>
</feature>
<dbReference type="Proteomes" id="UP000194003">
    <property type="component" value="Unassembled WGS sequence"/>
</dbReference>
<evidence type="ECO:0000313" key="5">
    <source>
        <dbReference type="EMBL" id="OSM02582.1"/>
    </source>
</evidence>
<dbReference type="Pfam" id="PF02254">
    <property type="entry name" value="TrkA_N"/>
    <property type="match status" value="1"/>
</dbReference>
<dbReference type="InterPro" id="IPR036291">
    <property type="entry name" value="NAD(P)-bd_dom_sf"/>
</dbReference>
<feature type="compositionally biased region" description="Basic and acidic residues" evidence="2">
    <location>
        <begin position="326"/>
        <end position="338"/>
    </location>
</feature>